<evidence type="ECO:0000256" key="4">
    <source>
        <dbReference type="ARBA" id="ARBA00023157"/>
    </source>
</evidence>
<dbReference type="InterPro" id="IPR018114">
    <property type="entry name" value="TRYPSIN_HIS"/>
</dbReference>
<dbReference type="Gene3D" id="2.40.10.10">
    <property type="entry name" value="Trypsin-like serine proteases"/>
    <property type="match status" value="2"/>
</dbReference>
<dbReference type="InterPro" id="IPR009003">
    <property type="entry name" value="Peptidase_S1_PA"/>
</dbReference>
<evidence type="ECO:0000256" key="1">
    <source>
        <dbReference type="ARBA" id="ARBA00022729"/>
    </source>
</evidence>
<dbReference type="PROSITE" id="PS00135">
    <property type="entry name" value="TRYPSIN_SER"/>
    <property type="match status" value="1"/>
</dbReference>
<feature type="domain" description="Peptidase S1" evidence="9">
    <location>
        <begin position="153"/>
        <end position="406"/>
    </location>
</feature>
<keyword evidence="5" id="KW-0325">Glycoprotein</keyword>
<dbReference type="SMART" id="SM00020">
    <property type="entry name" value="Tryp_SPc"/>
    <property type="match status" value="1"/>
</dbReference>
<name>A0A0A1WRP3_ZEUCU</name>
<protein>
    <submittedName>
        <fullName evidence="10">Serine protease easter</fullName>
    </submittedName>
</protein>
<dbReference type="InterPro" id="IPR001314">
    <property type="entry name" value="Peptidase_S1A"/>
</dbReference>
<dbReference type="PROSITE" id="PS50240">
    <property type="entry name" value="TRYPSIN_DOM"/>
    <property type="match status" value="1"/>
</dbReference>
<evidence type="ECO:0000256" key="7">
    <source>
        <dbReference type="RuleBase" id="RU363034"/>
    </source>
</evidence>
<accession>A0A0A1WRP3</accession>
<organism evidence="10">
    <name type="scientific">Zeugodacus cucurbitae</name>
    <name type="common">Melon fruit fly</name>
    <name type="synonym">Bactrocera cucurbitae</name>
    <dbReference type="NCBI Taxonomy" id="28588"/>
    <lineage>
        <taxon>Eukaryota</taxon>
        <taxon>Metazoa</taxon>
        <taxon>Ecdysozoa</taxon>
        <taxon>Arthropoda</taxon>
        <taxon>Hexapoda</taxon>
        <taxon>Insecta</taxon>
        <taxon>Pterygota</taxon>
        <taxon>Neoptera</taxon>
        <taxon>Endopterygota</taxon>
        <taxon>Diptera</taxon>
        <taxon>Brachycera</taxon>
        <taxon>Muscomorpha</taxon>
        <taxon>Tephritoidea</taxon>
        <taxon>Tephritidae</taxon>
        <taxon>Zeugodacus</taxon>
        <taxon>Zeugodacus</taxon>
    </lineage>
</organism>
<evidence type="ECO:0000256" key="3">
    <source>
        <dbReference type="ARBA" id="ARBA00023145"/>
    </source>
</evidence>
<keyword evidence="7 10" id="KW-0645">Protease</keyword>
<keyword evidence="3" id="KW-0865">Zymogen</keyword>
<dbReference type="EMBL" id="GBXI01013184">
    <property type="protein sequence ID" value="JAD01108.1"/>
    <property type="molecule type" value="Transcribed_RNA"/>
</dbReference>
<evidence type="ECO:0000256" key="5">
    <source>
        <dbReference type="ARBA" id="ARBA00023180"/>
    </source>
</evidence>
<dbReference type="InterPro" id="IPR001254">
    <property type="entry name" value="Trypsin_dom"/>
</dbReference>
<dbReference type="PROSITE" id="PS00134">
    <property type="entry name" value="TRYPSIN_HIS"/>
    <property type="match status" value="1"/>
</dbReference>
<proteinExistence type="inferred from homology"/>
<evidence type="ECO:0000259" key="9">
    <source>
        <dbReference type="PROSITE" id="PS50240"/>
    </source>
</evidence>
<reference evidence="10" key="2">
    <citation type="journal article" date="2015" name="Gigascience">
        <title>Reconstructing a comprehensive transcriptome assembly of a white-pupal translocated strain of the pest fruit fly Bactrocera cucurbitae.</title>
        <authorList>
            <person name="Sim S.B."/>
            <person name="Calla B."/>
            <person name="Hall B."/>
            <person name="DeRego T."/>
            <person name="Geib S.M."/>
        </authorList>
    </citation>
    <scope>NUCLEOTIDE SEQUENCE</scope>
</reference>
<dbReference type="GO" id="GO:0004252">
    <property type="term" value="F:serine-type endopeptidase activity"/>
    <property type="evidence" value="ECO:0007669"/>
    <property type="project" value="InterPro"/>
</dbReference>
<evidence type="ECO:0000256" key="6">
    <source>
        <dbReference type="ARBA" id="ARBA00024195"/>
    </source>
</evidence>
<gene>
    <name evidence="10" type="primary">ea_31</name>
    <name evidence="10" type="ORF">g.36344</name>
</gene>
<keyword evidence="1 8" id="KW-0732">Signal</keyword>
<dbReference type="CDD" id="cd00190">
    <property type="entry name" value="Tryp_SPc"/>
    <property type="match status" value="1"/>
</dbReference>
<feature type="chain" id="PRO_5001982813" evidence="8">
    <location>
        <begin position="26"/>
        <end position="407"/>
    </location>
</feature>
<evidence type="ECO:0000256" key="8">
    <source>
        <dbReference type="SAM" id="SignalP"/>
    </source>
</evidence>
<sequence>MADLKSSLFAFFLICFCCCNVFTVAYRHYCKENRSYGQCELYENCATLRGIPLTDEMRNNTDCAKSGLSGDVVCCLRRNSIRIRTTTPATIRTTTRRIVYTTPTTPATTRTTTRRVYTAPTTPASILEKEYINPRGLALLNQNKCGSLNNDRVANGIDAKLGEYPWTALLLYAEKKPLCGGSVITDRFVLTAGHCIRDDLQLVRLGEHDLSTELDCSAAICQRCEEFSIDPQQKPFIHPDYDDSTKYKDLALIKLGRAIDFQAYNNIKPICLSITPSDCNVSPRDILVLAGWGLTNDGSQAQILQKGILRPETLDVCQGFYPYHTIDSSKLCIKSGRNHTASCQGDSGSPIFWKTKYPIGRFWGWHYTQIGLVSLGFGGRCGGLTSVPFIFENVTDSLAWITNTILK</sequence>
<dbReference type="FunFam" id="2.40.10.10:FF:000028">
    <property type="entry name" value="Serine protease easter"/>
    <property type="match status" value="1"/>
</dbReference>
<keyword evidence="7" id="KW-0378">Hydrolase</keyword>
<comment type="similarity">
    <text evidence="6">Belongs to the peptidase S1 family. CLIP subfamily.</text>
</comment>
<evidence type="ECO:0000256" key="2">
    <source>
        <dbReference type="ARBA" id="ARBA00022837"/>
    </source>
</evidence>
<dbReference type="InterPro" id="IPR043504">
    <property type="entry name" value="Peptidase_S1_PA_chymotrypsin"/>
</dbReference>
<dbReference type="InterPro" id="IPR051487">
    <property type="entry name" value="Ser/Thr_Proteases_Immune/Dev"/>
</dbReference>
<reference evidence="10" key="1">
    <citation type="submission" date="2014-11" db="EMBL/GenBank/DDBJ databases">
        <authorList>
            <person name="Geib S."/>
        </authorList>
    </citation>
    <scope>NUCLEOTIDE SEQUENCE</scope>
</reference>
<dbReference type="AlphaFoldDB" id="A0A0A1WRP3"/>
<dbReference type="Pfam" id="PF00089">
    <property type="entry name" value="Trypsin"/>
    <property type="match status" value="1"/>
</dbReference>
<feature type="signal peptide" evidence="8">
    <location>
        <begin position="1"/>
        <end position="25"/>
    </location>
</feature>
<evidence type="ECO:0000313" key="10">
    <source>
        <dbReference type="EMBL" id="JAD01108.1"/>
    </source>
</evidence>
<keyword evidence="7" id="KW-0720">Serine protease</keyword>
<dbReference type="GO" id="GO:0006508">
    <property type="term" value="P:proteolysis"/>
    <property type="evidence" value="ECO:0007669"/>
    <property type="project" value="UniProtKB-KW"/>
</dbReference>
<dbReference type="InterPro" id="IPR033116">
    <property type="entry name" value="TRYPSIN_SER"/>
</dbReference>
<keyword evidence="4" id="KW-1015">Disulfide bond</keyword>
<keyword evidence="2" id="KW-0106">Calcium</keyword>
<dbReference type="SUPFAM" id="SSF50494">
    <property type="entry name" value="Trypsin-like serine proteases"/>
    <property type="match status" value="1"/>
</dbReference>
<dbReference type="PANTHER" id="PTHR24256">
    <property type="entry name" value="TRYPTASE-RELATED"/>
    <property type="match status" value="1"/>
</dbReference>
<dbReference type="PRINTS" id="PR00722">
    <property type="entry name" value="CHYMOTRYPSIN"/>
</dbReference>